<sequence>MLLFIWNDIPESIHRVQNCLQDPNMSFKDAASGHWKYALLANGELNFKDELEERGKCLENYHEMPSVLKWIMLYT</sequence>
<gene>
    <name evidence="1" type="ORF">DPMN_080096</name>
    <name evidence="2" type="ORF">DPMN_080097</name>
</gene>
<dbReference type="Proteomes" id="UP000828390">
    <property type="component" value="Unassembled WGS sequence"/>
</dbReference>
<keyword evidence="3" id="KW-1185">Reference proteome</keyword>
<reference evidence="2" key="1">
    <citation type="journal article" date="2019" name="bioRxiv">
        <title>The Genome of the Zebra Mussel, Dreissena polymorpha: A Resource for Invasive Species Research.</title>
        <authorList>
            <person name="McCartney M.A."/>
            <person name="Auch B."/>
            <person name="Kono T."/>
            <person name="Mallez S."/>
            <person name="Zhang Y."/>
            <person name="Obille A."/>
            <person name="Becker A."/>
            <person name="Abrahante J.E."/>
            <person name="Garbe J."/>
            <person name="Badalamenti J.P."/>
            <person name="Herman A."/>
            <person name="Mangelson H."/>
            <person name="Liachko I."/>
            <person name="Sullivan S."/>
            <person name="Sone E.D."/>
            <person name="Koren S."/>
            <person name="Silverstein K.A.T."/>
            <person name="Beckman K.B."/>
            <person name="Gohl D.M."/>
        </authorList>
    </citation>
    <scope>NUCLEOTIDE SEQUENCE</scope>
    <source>
        <strain evidence="2">Duluth1</strain>
        <tissue evidence="2">Whole animal</tissue>
    </source>
</reference>
<comment type="caution">
    <text evidence="2">The sequence shown here is derived from an EMBL/GenBank/DDBJ whole genome shotgun (WGS) entry which is preliminary data.</text>
</comment>
<name>A0A9D4BQN9_DREPO</name>
<accession>A0A9D4BQN9</accession>
<protein>
    <submittedName>
        <fullName evidence="2">Uncharacterized protein</fullName>
    </submittedName>
</protein>
<reference evidence="2" key="2">
    <citation type="submission" date="2020-11" db="EMBL/GenBank/DDBJ databases">
        <authorList>
            <person name="McCartney M.A."/>
            <person name="Auch B."/>
            <person name="Kono T."/>
            <person name="Mallez S."/>
            <person name="Becker A."/>
            <person name="Gohl D.M."/>
            <person name="Silverstein K.A.T."/>
            <person name="Koren S."/>
            <person name="Bechman K.B."/>
            <person name="Herman A."/>
            <person name="Abrahante J.E."/>
            <person name="Garbe J."/>
        </authorList>
    </citation>
    <scope>NUCLEOTIDE SEQUENCE</scope>
    <source>
        <strain evidence="2">Duluth1</strain>
        <tissue evidence="2">Whole animal</tissue>
    </source>
</reference>
<dbReference type="AlphaFoldDB" id="A0A9D4BQN9"/>
<dbReference type="EMBL" id="JAIWYP010000015">
    <property type="protein sequence ID" value="KAH3705033.1"/>
    <property type="molecule type" value="Genomic_DNA"/>
</dbReference>
<proteinExistence type="predicted"/>
<organism evidence="2 3">
    <name type="scientific">Dreissena polymorpha</name>
    <name type="common">Zebra mussel</name>
    <name type="synonym">Mytilus polymorpha</name>
    <dbReference type="NCBI Taxonomy" id="45954"/>
    <lineage>
        <taxon>Eukaryota</taxon>
        <taxon>Metazoa</taxon>
        <taxon>Spiralia</taxon>
        <taxon>Lophotrochozoa</taxon>
        <taxon>Mollusca</taxon>
        <taxon>Bivalvia</taxon>
        <taxon>Autobranchia</taxon>
        <taxon>Heteroconchia</taxon>
        <taxon>Euheterodonta</taxon>
        <taxon>Imparidentia</taxon>
        <taxon>Neoheterodontei</taxon>
        <taxon>Myida</taxon>
        <taxon>Dreissenoidea</taxon>
        <taxon>Dreissenidae</taxon>
        <taxon>Dreissena</taxon>
    </lineage>
</organism>
<dbReference type="EMBL" id="JAIWYP010000015">
    <property type="protein sequence ID" value="KAH3705034.1"/>
    <property type="molecule type" value="Genomic_DNA"/>
</dbReference>
<evidence type="ECO:0000313" key="1">
    <source>
        <dbReference type="EMBL" id="KAH3705033.1"/>
    </source>
</evidence>
<evidence type="ECO:0000313" key="3">
    <source>
        <dbReference type="Proteomes" id="UP000828390"/>
    </source>
</evidence>
<evidence type="ECO:0000313" key="2">
    <source>
        <dbReference type="EMBL" id="KAH3705034.1"/>
    </source>
</evidence>